<dbReference type="PANTHER" id="PTHR42685:SF22">
    <property type="entry name" value="CONDITIONED MEDIUM FACTOR RECEPTOR 1"/>
    <property type="match status" value="1"/>
</dbReference>
<gene>
    <name evidence="3" type="ORF">IPN02_17880</name>
</gene>
<feature type="domain" description="FAD-binding" evidence="2">
    <location>
        <begin position="6"/>
        <end position="166"/>
    </location>
</feature>
<evidence type="ECO:0000256" key="1">
    <source>
        <dbReference type="SAM" id="MobiDB-lite"/>
    </source>
</evidence>
<proteinExistence type="predicted"/>
<feature type="compositionally biased region" description="Basic and acidic residues" evidence="1">
    <location>
        <begin position="408"/>
        <end position="425"/>
    </location>
</feature>
<dbReference type="InterPro" id="IPR011777">
    <property type="entry name" value="Geranylgeranyl_Rdtase_fam"/>
</dbReference>
<evidence type="ECO:0000313" key="3">
    <source>
        <dbReference type="EMBL" id="MBK9298655.1"/>
    </source>
</evidence>
<dbReference type="NCBIfam" id="TIGR02032">
    <property type="entry name" value="GG-red-SF"/>
    <property type="match status" value="1"/>
</dbReference>
<sequence>MQTEPTVIIGAGPAGCSAAITLARSGARVALVDKATFPRDKICGDGLTTSALRELEALGFRPDGVPSWTPVDDVVVRSPSGNSVRFPLPRDRSLHAVVARREQLDAALLDHARTFDIEVIEGEGIAELERTSHGVAVTTSTGRRIDAGYVVAADGMWSPTRKLAGDVLPKYRGDWHAFRQYFTGVTGPAATELWVSFEADILPGYFWSFPLGDGRANVGFGIMRHDGVAPGNKLSRVPDMARTWPALLERPHIRELLGPDATPESPHRAWPIPARIGGPALTGDRVLYVGDAAAVGDPLTGEGIGQALITGRLAAESILGTAHHPAGRGAEAAYEAAARASLVADHRMSVTLSRALTHRKGARAAIALAGLSGWTRRNFARWLFEDYPRALLATPRRWRRGMFTPDGAYDRHPETDPKEPAGQRS</sequence>
<reference evidence="3 4" key="1">
    <citation type="submission" date="2020-10" db="EMBL/GenBank/DDBJ databases">
        <title>Connecting structure to function with the recovery of over 1000 high-quality activated sludge metagenome-assembled genomes encoding full-length rRNA genes using long-read sequencing.</title>
        <authorList>
            <person name="Singleton C.M."/>
            <person name="Petriglieri F."/>
            <person name="Kristensen J.M."/>
            <person name="Kirkegaard R.H."/>
            <person name="Michaelsen T.Y."/>
            <person name="Andersen M.H."/>
            <person name="Karst S.M."/>
            <person name="Dueholm M.S."/>
            <person name="Nielsen P.H."/>
            <person name="Albertsen M."/>
        </authorList>
    </citation>
    <scope>NUCLEOTIDE SEQUENCE [LARGE SCALE GENOMIC DNA]</scope>
    <source>
        <strain evidence="3">Lyne_18-Q3-R50-59_MAXAC.006</strain>
    </source>
</reference>
<dbReference type="InterPro" id="IPR002938">
    <property type="entry name" value="FAD-bd"/>
</dbReference>
<dbReference type="GO" id="GO:0071949">
    <property type="term" value="F:FAD binding"/>
    <property type="evidence" value="ECO:0007669"/>
    <property type="project" value="InterPro"/>
</dbReference>
<dbReference type="InterPro" id="IPR050407">
    <property type="entry name" value="Geranylgeranyl_reductase"/>
</dbReference>
<dbReference type="InterPro" id="IPR036188">
    <property type="entry name" value="FAD/NAD-bd_sf"/>
</dbReference>
<dbReference type="PANTHER" id="PTHR42685">
    <property type="entry name" value="GERANYLGERANYL DIPHOSPHATE REDUCTASE"/>
    <property type="match status" value="1"/>
</dbReference>
<protein>
    <submittedName>
        <fullName evidence="3">NAD(P)/FAD-dependent oxidoreductase</fullName>
    </submittedName>
</protein>
<dbReference type="SUPFAM" id="SSF51905">
    <property type="entry name" value="FAD/NAD(P)-binding domain"/>
    <property type="match status" value="1"/>
</dbReference>
<comment type="caution">
    <text evidence="3">The sequence shown here is derived from an EMBL/GenBank/DDBJ whole genome shotgun (WGS) entry which is preliminary data.</text>
</comment>
<dbReference type="PRINTS" id="PR00420">
    <property type="entry name" value="RNGMNOXGNASE"/>
</dbReference>
<dbReference type="Proteomes" id="UP000727993">
    <property type="component" value="Unassembled WGS sequence"/>
</dbReference>
<dbReference type="AlphaFoldDB" id="A0A936NE46"/>
<organism evidence="3 4">
    <name type="scientific">Candidatus Neomicrothrix subdominans</name>
    <dbReference type="NCBI Taxonomy" id="2954438"/>
    <lineage>
        <taxon>Bacteria</taxon>
        <taxon>Bacillati</taxon>
        <taxon>Actinomycetota</taxon>
        <taxon>Acidimicrobiia</taxon>
        <taxon>Acidimicrobiales</taxon>
        <taxon>Microthrixaceae</taxon>
        <taxon>Candidatus Neomicrothrix</taxon>
    </lineage>
</organism>
<accession>A0A936NE46</accession>
<name>A0A936NE46_9ACTN</name>
<feature type="region of interest" description="Disordered" evidence="1">
    <location>
        <begin position="404"/>
        <end position="425"/>
    </location>
</feature>
<dbReference type="Pfam" id="PF01494">
    <property type="entry name" value="FAD_binding_3"/>
    <property type="match status" value="1"/>
</dbReference>
<evidence type="ECO:0000259" key="2">
    <source>
        <dbReference type="Pfam" id="PF01494"/>
    </source>
</evidence>
<dbReference type="EMBL" id="JADJZA010000010">
    <property type="protein sequence ID" value="MBK9298655.1"/>
    <property type="molecule type" value="Genomic_DNA"/>
</dbReference>
<evidence type="ECO:0000313" key="4">
    <source>
        <dbReference type="Proteomes" id="UP000727993"/>
    </source>
</evidence>
<dbReference type="GO" id="GO:0016628">
    <property type="term" value="F:oxidoreductase activity, acting on the CH-CH group of donors, NAD or NADP as acceptor"/>
    <property type="evidence" value="ECO:0007669"/>
    <property type="project" value="InterPro"/>
</dbReference>
<dbReference type="Gene3D" id="3.50.50.60">
    <property type="entry name" value="FAD/NAD(P)-binding domain"/>
    <property type="match status" value="1"/>
</dbReference>